<dbReference type="InterPro" id="IPR043504">
    <property type="entry name" value="Peptidase_S1_PA_chymotrypsin"/>
</dbReference>
<dbReference type="PROSITE" id="PS50240">
    <property type="entry name" value="TRYPSIN_DOM"/>
    <property type="match status" value="1"/>
</dbReference>
<dbReference type="PANTHER" id="PTHR24260:SF136">
    <property type="entry name" value="GH08193P-RELATED"/>
    <property type="match status" value="1"/>
</dbReference>
<feature type="chain" id="PRO_5035762627" description="Peptidase S1 domain-containing protein" evidence="1">
    <location>
        <begin position="24"/>
        <end position="471"/>
    </location>
</feature>
<dbReference type="PANTHER" id="PTHR24260">
    <property type="match status" value="1"/>
</dbReference>
<comment type="caution">
    <text evidence="3">The sequence shown here is derived from an EMBL/GenBank/DDBJ whole genome shotgun (WGS) entry which is preliminary data.</text>
</comment>
<dbReference type="GO" id="GO:0006508">
    <property type="term" value="P:proteolysis"/>
    <property type="evidence" value="ECO:0007669"/>
    <property type="project" value="InterPro"/>
</dbReference>
<evidence type="ECO:0000313" key="4">
    <source>
        <dbReference type="Proteomes" id="UP000466442"/>
    </source>
</evidence>
<dbReference type="Pfam" id="PF00089">
    <property type="entry name" value="Trypsin"/>
    <property type="match status" value="1"/>
</dbReference>
<keyword evidence="4" id="KW-1185">Reference proteome</keyword>
<dbReference type="AlphaFoldDB" id="A0A8S9XBS0"/>
<dbReference type="GO" id="GO:0004252">
    <property type="term" value="F:serine-type endopeptidase activity"/>
    <property type="evidence" value="ECO:0007669"/>
    <property type="project" value="InterPro"/>
</dbReference>
<dbReference type="InterPro" id="IPR009003">
    <property type="entry name" value="Peptidase_S1_PA"/>
</dbReference>
<dbReference type="Gene3D" id="2.40.10.10">
    <property type="entry name" value="Trypsin-like serine proteases"/>
    <property type="match status" value="3"/>
</dbReference>
<dbReference type="SUPFAM" id="SSF50494">
    <property type="entry name" value="Trypsin-like serine proteases"/>
    <property type="match status" value="2"/>
</dbReference>
<dbReference type="EMBL" id="WIXP02000009">
    <property type="protein sequence ID" value="KAF6204995.1"/>
    <property type="molecule type" value="Genomic_DNA"/>
</dbReference>
<dbReference type="SMART" id="SM00020">
    <property type="entry name" value="Tryp_SPc"/>
    <property type="match status" value="1"/>
</dbReference>
<feature type="signal peptide" evidence="1">
    <location>
        <begin position="1"/>
        <end position="23"/>
    </location>
</feature>
<reference evidence="3" key="1">
    <citation type="journal article" date="2021" name="Mol. Ecol. Resour.">
        <title>Apolygus lucorum genome provides insights into omnivorousness and mesophyll feeding.</title>
        <authorList>
            <person name="Liu Y."/>
            <person name="Liu H."/>
            <person name="Wang H."/>
            <person name="Huang T."/>
            <person name="Liu B."/>
            <person name="Yang B."/>
            <person name="Yin L."/>
            <person name="Li B."/>
            <person name="Zhang Y."/>
            <person name="Zhang S."/>
            <person name="Jiang F."/>
            <person name="Zhang X."/>
            <person name="Ren Y."/>
            <person name="Wang B."/>
            <person name="Wang S."/>
            <person name="Lu Y."/>
            <person name="Wu K."/>
            <person name="Fan W."/>
            <person name="Wang G."/>
        </authorList>
    </citation>
    <scope>NUCLEOTIDE SEQUENCE</scope>
    <source>
        <strain evidence="3">12Hb</strain>
    </source>
</reference>
<feature type="domain" description="Peptidase S1" evidence="2">
    <location>
        <begin position="100"/>
        <end position="469"/>
    </location>
</feature>
<evidence type="ECO:0000313" key="3">
    <source>
        <dbReference type="EMBL" id="KAF6204995.1"/>
    </source>
</evidence>
<keyword evidence="1" id="KW-0732">Signal</keyword>
<gene>
    <name evidence="3" type="ORF">GE061_019162</name>
</gene>
<evidence type="ECO:0000259" key="2">
    <source>
        <dbReference type="PROSITE" id="PS50240"/>
    </source>
</evidence>
<dbReference type="Proteomes" id="UP000466442">
    <property type="component" value="Linkage Group LG9"/>
</dbReference>
<sequence length="471" mass="53746">MVNLVSVPITLLSFIIHFEFGLLSEVRQKRVLYGRISVRSDRDYTPSFRYFVFFSDTRPAKFWEFFGLYLSPDPEDLACGGSLITPYIIQTAAHCIATVVNKGKFYSDVLPTHIDENPLYAYIGHNIATDMKYWLDPQVYNVFLSSKRPAKFWQFWGILLNPDPDDLECGGSLVTPYIIQTAAHCVAYAVDEGRRFSPIKTIDPNEDPLYAYIGHNIATDMKYWLDPQLFVAFPKTKHVNFGYSYISGWIHDFGLIVTKTNVIERTPKAKINYVPAYPENDIKSFYDEAMQNEYTCLHIGHGYWRITFDPSAGPTVATQTSDPVRWGWRTLMSESDCESIMYPPKDKRAFKFNYTKERTWVCSQSWKHDTEQENLLYHTNRGDSGGPVTCNNVFFAVVSGGTNPDDPDIVTFDSAIVHVLFEHAAEHRARFIEFYTKLAFDTRGALDTSSTALIAHSLLLLAFILNSLVSS</sequence>
<proteinExistence type="predicted"/>
<dbReference type="InterPro" id="IPR051333">
    <property type="entry name" value="CLIP_Serine_Protease"/>
</dbReference>
<dbReference type="InterPro" id="IPR001254">
    <property type="entry name" value="Trypsin_dom"/>
</dbReference>
<name>A0A8S9XBS0_APOLU</name>
<protein>
    <recommendedName>
        <fullName evidence="2">Peptidase S1 domain-containing protein</fullName>
    </recommendedName>
</protein>
<accession>A0A8S9XBS0</accession>
<organism evidence="3 4">
    <name type="scientific">Apolygus lucorum</name>
    <name type="common">Small green plant bug</name>
    <name type="synonym">Lygocoris lucorum</name>
    <dbReference type="NCBI Taxonomy" id="248454"/>
    <lineage>
        <taxon>Eukaryota</taxon>
        <taxon>Metazoa</taxon>
        <taxon>Ecdysozoa</taxon>
        <taxon>Arthropoda</taxon>
        <taxon>Hexapoda</taxon>
        <taxon>Insecta</taxon>
        <taxon>Pterygota</taxon>
        <taxon>Neoptera</taxon>
        <taxon>Paraneoptera</taxon>
        <taxon>Hemiptera</taxon>
        <taxon>Heteroptera</taxon>
        <taxon>Panheteroptera</taxon>
        <taxon>Cimicomorpha</taxon>
        <taxon>Miridae</taxon>
        <taxon>Mirini</taxon>
        <taxon>Apolygus</taxon>
    </lineage>
</organism>
<evidence type="ECO:0000256" key="1">
    <source>
        <dbReference type="SAM" id="SignalP"/>
    </source>
</evidence>